<proteinExistence type="inferred from homology"/>
<dbReference type="PROSITE" id="PS51257">
    <property type="entry name" value="PROKAR_LIPOPROTEIN"/>
    <property type="match status" value="1"/>
</dbReference>
<dbReference type="SUPFAM" id="SSF89392">
    <property type="entry name" value="Prokaryotic lipoproteins and lipoprotein localization factors"/>
    <property type="match status" value="1"/>
</dbReference>
<evidence type="ECO:0000256" key="5">
    <source>
        <dbReference type="SAM" id="SignalP"/>
    </source>
</evidence>
<feature type="compositionally biased region" description="Polar residues" evidence="4">
    <location>
        <begin position="206"/>
        <end position="217"/>
    </location>
</feature>
<reference evidence="6 7" key="1">
    <citation type="submission" date="2019-06" db="EMBL/GenBank/DDBJ databases">
        <title>Sequencing the genomes of 1000 actinobacteria strains.</title>
        <authorList>
            <person name="Klenk H.-P."/>
        </authorList>
    </citation>
    <scope>NUCLEOTIDE SEQUENCE [LARGE SCALE GENOMIC DNA]</scope>
    <source>
        <strain evidence="6 7">DSM 45015</strain>
    </source>
</reference>
<dbReference type="AlphaFoldDB" id="A0A543NF26"/>
<dbReference type="Gene3D" id="2.50.20.20">
    <property type="match status" value="1"/>
</dbReference>
<dbReference type="OrthoDB" id="3427828at2"/>
<evidence type="ECO:0000256" key="2">
    <source>
        <dbReference type="ARBA" id="ARBA00009194"/>
    </source>
</evidence>
<keyword evidence="7" id="KW-1185">Reference proteome</keyword>
<dbReference type="InterPro" id="IPR029046">
    <property type="entry name" value="LolA/LolB/LppX"/>
</dbReference>
<feature type="chain" id="PRO_5039174082" evidence="5">
    <location>
        <begin position="21"/>
        <end position="296"/>
    </location>
</feature>
<dbReference type="Pfam" id="PF07161">
    <property type="entry name" value="LppX_LprAFG"/>
    <property type="match status" value="1"/>
</dbReference>
<accession>A0A543NF26</accession>
<keyword evidence="3" id="KW-0472">Membrane</keyword>
<protein>
    <submittedName>
        <fullName evidence="6">Uncharacterized protein DUF1396</fullName>
    </submittedName>
</protein>
<comment type="caution">
    <text evidence="6">The sequence shown here is derived from an EMBL/GenBank/DDBJ whole genome shotgun (WGS) entry which is preliminary data.</text>
</comment>
<dbReference type="GO" id="GO:0030313">
    <property type="term" value="C:cell envelope"/>
    <property type="evidence" value="ECO:0007669"/>
    <property type="project" value="UniProtKB-SubCell"/>
</dbReference>
<dbReference type="InterPro" id="IPR009830">
    <property type="entry name" value="LppX/LprAFG"/>
</dbReference>
<evidence type="ECO:0000313" key="7">
    <source>
        <dbReference type="Proteomes" id="UP000317422"/>
    </source>
</evidence>
<feature type="region of interest" description="Disordered" evidence="4">
    <location>
        <begin position="23"/>
        <end position="51"/>
    </location>
</feature>
<evidence type="ECO:0000256" key="3">
    <source>
        <dbReference type="ARBA" id="ARBA00022475"/>
    </source>
</evidence>
<dbReference type="EMBL" id="VFQC01000001">
    <property type="protein sequence ID" value="TQN30435.1"/>
    <property type="molecule type" value="Genomic_DNA"/>
</dbReference>
<dbReference type="RefSeq" id="WP_141921689.1">
    <property type="nucleotide sequence ID" value="NZ_VFQC01000001.1"/>
</dbReference>
<comment type="subcellular location">
    <subcellularLocation>
        <location evidence="1">Cell envelope</location>
    </subcellularLocation>
</comment>
<organism evidence="6 7">
    <name type="scientific">Haloactinospora alba</name>
    <dbReference type="NCBI Taxonomy" id="405555"/>
    <lineage>
        <taxon>Bacteria</taxon>
        <taxon>Bacillati</taxon>
        <taxon>Actinomycetota</taxon>
        <taxon>Actinomycetes</taxon>
        <taxon>Streptosporangiales</taxon>
        <taxon>Nocardiopsidaceae</taxon>
        <taxon>Haloactinospora</taxon>
    </lineage>
</organism>
<feature type="region of interest" description="Disordered" evidence="4">
    <location>
        <begin position="192"/>
        <end position="221"/>
    </location>
</feature>
<evidence type="ECO:0000256" key="1">
    <source>
        <dbReference type="ARBA" id="ARBA00004196"/>
    </source>
</evidence>
<keyword evidence="3" id="KW-1003">Cell membrane</keyword>
<name>A0A543NF26_9ACTN</name>
<comment type="similarity">
    <text evidence="2">Belongs to the LppX/LprAFG lipoprotein family.</text>
</comment>
<evidence type="ECO:0000313" key="6">
    <source>
        <dbReference type="EMBL" id="TQN30435.1"/>
    </source>
</evidence>
<evidence type="ECO:0000256" key="4">
    <source>
        <dbReference type="SAM" id="MobiDB-lite"/>
    </source>
</evidence>
<dbReference type="Proteomes" id="UP000317422">
    <property type="component" value="Unassembled WGS sequence"/>
</dbReference>
<keyword evidence="5" id="KW-0732">Signal</keyword>
<feature type="signal peptide" evidence="5">
    <location>
        <begin position="1"/>
        <end position="20"/>
    </location>
</feature>
<sequence length="296" mass="31982">MKRFLPHSALWLAVVLGVAACQGEGSDSGAEKDTSPDWTPQSDMDTVDLPDSDLEKLADISEKRMNEALSVHVTVSVEPDIPEAEPLENTEMDLLLTDPVAAEMTVEDTVDGETTTSNVVVKDKVMYTQLEEEDIMDGKSWMLISQQDIAENEEQLGPMAELFNVLLKETNEALAQASGNSSLDVVRLGELDGSPETEDAGGDTVTRYTGTSSTQDLSDAGHEEFTDLVDQGLDEVSWEFAVSDKGLPREFSVELRSPEADGPVTSTVDFSGWGSELMVEAPAEEETATLSESLQG</sequence>
<gene>
    <name evidence="6" type="ORF">FHX37_0313</name>
</gene>